<dbReference type="Proteomes" id="UP000196027">
    <property type="component" value="Chromosome"/>
</dbReference>
<dbReference type="EMBL" id="CP021425">
    <property type="protein sequence ID" value="ARU59487.1"/>
    <property type="molecule type" value="Genomic_DNA"/>
</dbReference>
<gene>
    <name evidence="2" type="ORF">OLMES_5507</name>
</gene>
<keyword evidence="1" id="KW-0812">Transmembrane</keyword>
<proteinExistence type="predicted"/>
<sequence length="105" mass="10874">MGLSSSPGLIVRYFGFLGNGRFWLAGPLALFVSIAVMAAMPHVLPAGTAGIDHLVFPLLLFPLVWTGAFMYAILETRLGRCAGVLGGFLLLNGGLVAASIAGLLS</sequence>
<keyword evidence="3" id="KW-1185">Reference proteome</keyword>
<name>A0A1Y0IG60_9GAMM</name>
<feature type="transmembrane region" description="Helical" evidence="1">
    <location>
        <begin position="54"/>
        <end position="74"/>
    </location>
</feature>
<keyword evidence="1" id="KW-0472">Membrane</keyword>
<feature type="transmembrane region" description="Helical" evidence="1">
    <location>
        <begin position="81"/>
        <end position="104"/>
    </location>
</feature>
<accession>A0A1Y0IG60</accession>
<keyword evidence="1" id="KW-1133">Transmembrane helix</keyword>
<dbReference type="KEGG" id="ome:OLMES_5507"/>
<reference evidence="2 3" key="1">
    <citation type="submission" date="2017-05" db="EMBL/GenBank/DDBJ databases">
        <title>Genomic insights into alkan degradation activity of Oleiphilus messinensis.</title>
        <authorList>
            <person name="Kozyavkin S.A."/>
            <person name="Slesarev A.I."/>
            <person name="Golyshin P.N."/>
            <person name="Korzhenkov A."/>
            <person name="Golyshina O.N."/>
            <person name="Toshchakov S.V."/>
        </authorList>
    </citation>
    <scope>NUCLEOTIDE SEQUENCE [LARGE SCALE GENOMIC DNA]</scope>
    <source>
        <strain evidence="2 3">ME102</strain>
    </source>
</reference>
<organism evidence="2 3">
    <name type="scientific">Oleiphilus messinensis</name>
    <dbReference type="NCBI Taxonomy" id="141451"/>
    <lineage>
        <taxon>Bacteria</taxon>
        <taxon>Pseudomonadati</taxon>
        <taxon>Pseudomonadota</taxon>
        <taxon>Gammaproteobacteria</taxon>
        <taxon>Oceanospirillales</taxon>
        <taxon>Oleiphilaceae</taxon>
        <taxon>Oleiphilus</taxon>
    </lineage>
</organism>
<protein>
    <submittedName>
        <fullName evidence="2">Uncharacterized protein</fullName>
    </submittedName>
</protein>
<evidence type="ECO:0000313" key="2">
    <source>
        <dbReference type="EMBL" id="ARU59487.1"/>
    </source>
</evidence>
<feature type="transmembrane region" description="Helical" evidence="1">
    <location>
        <begin position="22"/>
        <end position="42"/>
    </location>
</feature>
<evidence type="ECO:0000313" key="3">
    <source>
        <dbReference type="Proteomes" id="UP000196027"/>
    </source>
</evidence>
<dbReference type="RefSeq" id="WP_198343155.1">
    <property type="nucleotide sequence ID" value="NZ_CP021425.1"/>
</dbReference>
<dbReference type="AlphaFoldDB" id="A0A1Y0IG60"/>
<evidence type="ECO:0000256" key="1">
    <source>
        <dbReference type="SAM" id="Phobius"/>
    </source>
</evidence>